<organism evidence="4">
    <name type="scientific">marine sediment metagenome</name>
    <dbReference type="NCBI Taxonomy" id="412755"/>
    <lineage>
        <taxon>unclassified sequences</taxon>
        <taxon>metagenomes</taxon>
        <taxon>ecological metagenomes</taxon>
    </lineage>
</organism>
<proteinExistence type="predicted"/>
<dbReference type="Pfam" id="PF01555">
    <property type="entry name" value="N6_N4_Mtase"/>
    <property type="match status" value="1"/>
</dbReference>
<dbReference type="EMBL" id="LAZR01000678">
    <property type="protein sequence ID" value="KKN60928.1"/>
    <property type="molecule type" value="Genomic_DNA"/>
</dbReference>
<dbReference type="GO" id="GO:0008170">
    <property type="term" value="F:N-methyltransferase activity"/>
    <property type="evidence" value="ECO:0007669"/>
    <property type="project" value="InterPro"/>
</dbReference>
<evidence type="ECO:0000313" key="4">
    <source>
        <dbReference type="EMBL" id="KKN60928.1"/>
    </source>
</evidence>
<dbReference type="InterPro" id="IPR002941">
    <property type="entry name" value="DNA_methylase_N4/N6"/>
</dbReference>
<dbReference type="Gene3D" id="3.40.50.150">
    <property type="entry name" value="Vaccinia Virus protein VP39"/>
    <property type="match status" value="2"/>
</dbReference>
<sequence length="274" mass="31549">MVEFASEFKRDGNNWILFPRDRKDRKSLFFPEKVMKHPAKMNFHLQQAIIEYVANKDDVLLDPFGGTGTLMIAALQGHTVVLIEIEEGYHQLQLQAKEELSKQVPNAGNLVILLHGDNRLLLPRPCNHIITSPPYAQAMNVKKVTHFAGQGQNDEMSLWMAEQDKRMIEYSKSPRNLSKLNQFLYNMEMRKIYTLCYQSLPIGGTLTTVIKDRIVNGERVYLSKWANKVCEAAGFQLELWEKWKAPGHAFTNIARSQGKEVVDDEDILIYRRTI</sequence>
<dbReference type="AlphaFoldDB" id="A0A0F9V4Y1"/>
<dbReference type="InterPro" id="IPR029063">
    <property type="entry name" value="SAM-dependent_MTases_sf"/>
</dbReference>
<dbReference type="GO" id="GO:0003677">
    <property type="term" value="F:DNA binding"/>
    <property type="evidence" value="ECO:0007669"/>
    <property type="project" value="InterPro"/>
</dbReference>
<dbReference type="GO" id="GO:0032259">
    <property type="term" value="P:methylation"/>
    <property type="evidence" value="ECO:0007669"/>
    <property type="project" value="UniProtKB-KW"/>
</dbReference>
<evidence type="ECO:0000259" key="3">
    <source>
        <dbReference type="Pfam" id="PF01555"/>
    </source>
</evidence>
<evidence type="ECO:0000256" key="1">
    <source>
        <dbReference type="ARBA" id="ARBA00022603"/>
    </source>
</evidence>
<reference evidence="4" key="1">
    <citation type="journal article" date="2015" name="Nature">
        <title>Complex archaea that bridge the gap between prokaryotes and eukaryotes.</title>
        <authorList>
            <person name="Spang A."/>
            <person name="Saw J.H."/>
            <person name="Jorgensen S.L."/>
            <person name="Zaremba-Niedzwiedzka K."/>
            <person name="Martijn J."/>
            <person name="Lind A.E."/>
            <person name="van Eijk R."/>
            <person name="Schleper C."/>
            <person name="Guy L."/>
            <person name="Ettema T.J."/>
        </authorList>
    </citation>
    <scope>NUCLEOTIDE SEQUENCE</scope>
</reference>
<feature type="domain" description="DNA methylase N-4/N-6" evidence="3">
    <location>
        <begin position="20"/>
        <end position="92"/>
    </location>
</feature>
<dbReference type="SUPFAM" id="SSF53335">
    <property type="entry name" value="S-adenosyl-L-methionine-dependent methyltransferases"/>
    <property type="match status" value="2"/>
</dbReference>
<keyword evidence="1" id="KW-0489">Methyltransferase</keyword>
<gene>
    <name evidence="4" type="ORF">LCGC14_0527270</name>
</gene>
<evidence type="ECO:0000256" key="2">
    <source>
        <dbReference type="ARBA" id="ARBA00022679"/>
    </source>
</evidence>
<accession>A0A0F9V4Y1</accession>
<protein>
    <recommendedName>
        <fullName evidence="3">DNA methylase N-4/N-6 domain-containing protein</fullName>
    </recommendedName>
</protein>
<name>A0A0F9V4Y1_9ZZZZ</name>
<comment type="caution">
    <text evidence="4">The sequence shown here is derived from an EMBL/GenBank/DDBJ whole genome shotgun (WGS) entry which is preliminary data.</text>
</comment>
<keyword evidence="2" id="KW-0808">Transferase</keyword>